<keyword evidence="2" id="KW-1185">Reference proteome</keyword>
<reference evidence="1 2" key="1">
    <citation type="submission" date="2018-11" db="EMBL/GenBank/DDBJ databases">
        <title>Novel bacteria species description.</title>
        <authorList>
            <person name="Han J.-H."/>
        </authorList>
    </citation>
    <scope>NUCLEOTIDE SEQUENCE [LARGE SCALE GENOMIC DNA]</scope>
    <source>
        <strain evidence="1 2">KCTC23259</strain>
    </source>
</reference>
<evidence type="ECO:0000313" key="1">
    <source>
        <dbReference type="EMBL" id="MCP9761887.1"/>
    </source>
</evidence>
<dbReference type="EMBL" id="RJUF01000004">
    <property type="protein sequence ID" value="MCP9761887.1"/>
    <property type="molecule type" value="Genomic_DNA"/>
</dbReference>
<name>A0AAE3KR54_9BACT</name>
<organism evidence="1 2">
    <name type="scientific">Lacihabitans soyangensis</name>
    <dbReference type="NCBI Taxonomy" id="869394"/>
    <lineage>
        <taxon>Bacteria</taxon>
        <taxon>Pseudomonadati</taxon>
        <taxon>Bacteroidota</taxon>
        <taxon>Cytophagia</taxon>
        <taxon>Cytophagales</taxon>
        <taxon>Leadbetterellaceae</taxon>
        <taxon>Lacihabitans</taxon>
    </lineage>
</organism>
<comment type="caution">
    <text evidence="1">The sequence shown here is derived from an EMBL/GenBank/DDBJ whole genome shotgun (WGS) entry which is preliminary data.</text>
</comment>
<proteinExistence type="predicted"/>
<accession>A0AAE3KR54</accession>
<dbReference type="AlphaFoldDB" id="A0AAE3KR54"/>
<evidence type="ECO:0000313" key="2">
    <source>
        <dbReference type="Proteomes" id="UP001204144"/>
    </source>
</evidence>
<sequence length="80" mass="9633">MIKFIRFGCSFNLYSELEFEIQSGQNPFKLLNFVFNNKLLLARVTKIRKNYYSTEIKTPKPNKMPRIVNECKMTEYFVRL</sequence>
<dbReference type="Proteomes" id="UP001204144">
    <property type="component" value="Unassembled WGS sequence"/>
</dbReference>
<protein>
    <submittedName>
        <fullName evidence="1">Uncharacterized protein</fullName>
    </submittedName>
</protein>
<gene>
    <name evidence="1" type="ORF">EGI31_02890</name>
</gene>